<dbReference type="EMBL" id="FNGV01000014">
    <property type="protein sequence ID" value="SDM78495.1"/>
    <property type="molecule type" value="Genomic_DNA"/>
</dbReference>
<dbReference type="AlphaFoldDB" id="A0A1G9W356"/>
<accession>A0A1G9W356</accession>
<evidence type="ECO:0000313" key="2">
    <source>
        <dbReference type="Proteomes" id="UP000199440"/>
    </source>
</evidence>
<name>A0A1G9W356_9FLAO</name>
<evidence type="ECO:0000313" key="1">
    <source>
        <dbReference type="EMBL" id="SDM78495.1"/>
    </source>
</evidence>
<organism evidence="1 2">
    <name type="scientific">Kriegella aquimaris</name>
    <dbReference type="NCBI Taxonomy" id="192904"/>
    <lineage>
        <taxon>Bacteria</taxon>
        <taxon>Pseudomonadati</taxon>
        <taxon>Bacteroidota</taxon>
        <taxon>Flavobacteriia</taxon>
        <taxon>Flavobacteriales</taxon>
        <taxon>Flavobacteriaceae</taxon>
        <taxon>Kriegella</taxon>
    </lineage>
</organism>
<gene>
    <name evidence="1" type="ORF">SAMN04488514_114134</name>
</gene>
<reference evidence="2" key="1">
    <citation type="submission" date="2016-10" db="EMBL/GenBank/DDBJ databases">
        <authorList>
            <person name="Varghese N."/>
            <person name="Submissions S."/>
        </authorList>
    </citation>
    <scope>NUCLEOTIDE SEQUENCE [LARGE SCALE GENOMIC DNA]</scope>
    <source>
        <strain evidence="2">DSM 19886</strain>
    </source>
</reference>
<dbReference type="Proteomes" id="UP000199440">
    <property type="component" value="Unassembled WGS sequence"/>
</dbReference>
<keyword evidence="2" id="KW-1185">Reference proteome</keyword>
<proteinExistence type="predicted"/>
<protein>
    <submittedName>
        <fullName evidence="1">Uncharacterized protein</fullName>
    </submittedName>
</protein>
<sequence>MNDGRRKAVIELDISLETVRKGVQRKTDFRIFKHGVDSIVF</sequence>